<name>A0A2H4S6T0_CORMI</name>
<dbReference type="InterPro" id="IPR036483">
    <property type="entry name" value="PWI_dom_sf"/>
</dbReference>
<feature type="domain" description="PWI" evidence="3">
    <location>
        <begin position="12"/>
        <end position="111"/>
    </location>
</feature>
<dbReference type="VEuPathDB" id="FungiDB:CCM_06190"/>
<dbReference type="VEuPathDB" id="FungiDB:A9K55_003550"/>
<keyword evidence="1" id="KW-0507">mRNA processing</keyword>
<proteinExistence type="predicted"/>
<dbReference type="PANTHER" id="PTHR23148">
    <property type="entry name" value="SERINE/ARGININE REGULATED NUCLEAR MATRIX PROTEIN"/>
    <property type="match status" value="1"/>
</dbReference>
<dbReference type="EMBL" id="CP023322">
    <property type="protein sequence ID" value="ATY58833.1"/>
    <property type="molecule type" value="Genomic_DNA"/>
</dbReference>
<evidence type="ECO:0000256" key="2">
    <source>
        <dbReference type="SAM" id="MobiDB-lite"/>
    </source>
</evidence>
<dbReference type="Proteomes" id="UP000323067">
    <property type="component" value="Chromosome iv"/>
</dbReference>
<dbReference type="PANTHER" id="PTHR23148:SF0">
    <property type="entry name" value="SERINE_ARGININE REPETITIVE MATRIX PROTEIN 1"/>
    <property type="match status" value="1"/>
</dbReference>
<accession>A0A2H4S6T0</accession>
<evidence type="ECO:0000313" key="4">
    <source>
        <dbReference type="EMBL" id="ATY58833.1"/>
    </source>
</evidence>
<dbReference type="GO" id="GO:0005681">
    <property type="term" value="C:spliceosomal complex"/>
    <property type="evidence" value="ECO:0007669"/>
    <property type="project" value="TreeGrafter"/>
</dbReference>
<organism evidence="4 5">
    <name type="scientific">Cordyceps militaris</name>
    <name type="common">Caterpillar fungus</name>
    <name type="synonym">Clavaria militaris</name>
    <dbReference type="NCBI Taxonomy" id="73501"/>
    <lineage>
        <taxon>Eukaryota</taxon>
        <taxon>Fungi</taxon>
        <taxon>Dikarya</taxon>
        <taxon>Ascomycota</taxon>
        <taxon>Pezizomycotina</taxon>
        <taxon>Sordariomycetes</taxon>
        <taxon>Hypocreomycetidae</taxon>
        <taxon>Hypocreales</taxon>
        <taxon>Cordycipitaceae</taxon>
        <taxon>Cordyceps</taxon>
    </lineage>
</organism>
<evidence type="ECO:0000256" key="1">
    <source>
        <dbReference type="ARBA" id="ARBA00022664"/>
    </source>
</evidence>
<dbReference type="Pfam" id="PF01480">
    <property type="entry name" value="PWI"/>
    <property type="match status" value="1"/>
</dbReference>
<dbReference type="PROSITE" id="PS51025">
    <property type="entry name" value="PWI"/>
    <property type="match status" value="1"/>
</dbReference>
<sequence length="448" mass="49080">MASRTDARLLKATKFPPEFNKKVDMQKVNLGVMKKWIASRISEILGNEDDVVIEMCFNLVDGPRNPDIKALQIQLTGFLDKDTASFCKELWKLFLSAQDSPQGVPKELLEAKKLELMQEKVGDWNREKRLMMLESAETNPSDATATYCLPTIGTEETDREIGRIIDRDAGVTVASTIAEPTIAEPTVAQSKVVEALDLRRDRVLLRRGETADNGAHTTATAMYHEDGMDHSVDEMDHSVDEMDHSVEEMDHSVDEMDHSGDETADRSAPHPLRLLDLALRRAAARALHPDAETRPDAETHPDVVLRYESDQGLDPAHPNATRIVLADLETEANRLLLRGRGRTQEAGPGVEVDPRPHQPLLAVPEATLRQAAAAAGAGAGAEVEAGPGRGRVGARQMSRTSDEEAGNRQLVDATAPRHLHRGAAAELIALPPHWDGDAFVIKLETAFG</sequence>
<dbReference type="AlphaFoldDB" id="A0A2H4S6T0"/>
<dbReference type="GO" id="GO:0048024">
    <property type="term" value="P:regulation of mRNA splicing, via spliceosome"/>
    <property type="evidence" value="ECO:0007669"/>
    <property type="project" value="TreeGrafter"/>
</dbReference>
<dbReference type="SMART" id="SM00311">
    <property type="entry name" value="PWI"/>
    <property type="match status" value="1"/>
</dbReference>
<dbReference type="GO" id="GO:0006397">
    <property type="term" value="P:mRNA processing"/>
    <property type="evidence" value="ECO:0007669"/>
    <property type="project" value="UniProtKB-KW"/>
</dbReference>
<dbReference type="GO" id="GO:0003723">
    <property type="term" value="F:RNA binding"/>
    <property type="evidence" value="ECO:0007669"/>
    <property type="project" value="TreeGrafter"/>
</dbReference>
<dbReference type="Gene3D" id="1.20.1390.10">
    <property type="entry name" value="PWI domain"/>
    <property type="match status" value="1"/>
</dbReference>
<dbReference type="SUPFAM" id="SSF101233">
    <property type="entry name" value="PWI domain"/>
    <property type="match status" value="1"/>
</dbReference>
<evidence type="ECO:0000259" key="3">
    <source>
        <dbReference type="PROSITE" id="PS51025"/>
    </source>
</evidence>
<dbReference type="InterPro" id="IPR052225">
    <property type="entry name" value="Ser/Arg_repetitive_matrix"/>
</dbReference>
<protein>
    <submittedName>
        <fullName evidence="4">PWI domain mRNA processing</fullName>
    </submittedName>
</protein>
<dbReference type="OrthoDB" id="163257at2759"/>
<evidence type="ECO:0000313" key="5">
    <source>
        <dbReference type="Proteomes" id="UP000323067"/>
    </source>
</evidence>
<dbReference type="InterPro" id="IPR002483">
    <property type="entry name" value="PWI_dom"/>
</dbReference>
<feature type="region of interest" description="Disordered" evidence="2">
    <location>
        <begin position="378"/>
        <end position="407"/>
    </location>
</feature>
<gene>
    <name evidence="4" type="ORF">A9K55_003550</name>
</gene>
<reference evidence="4 5" key="1">
    <citation type="journal article" date="2017" name="BMC Genomics">
        <title>Chromosome level assembly and secondary metabolite potential of the parasitic fungus Cordyceps militaris.</title>
        <authorList>
            <person name="Kramer G.J."/>
            <person name="Nodwell J.R."/>
        </authorList>
    </citation>
    <scope>NUCLEOTIDE SEQUENCE [LARGE SCALE GENOMIC DNA]</scope>
    <source>
        <strain evidence="4 5">ATCC 34164</strain>
    </source>
</reference>